<sequence>MISEINGKKLAFGMEWRLLVESGSYATIAARRAREMRSPLLWHADKADYAGFLPKSDSSASQAGQIFAAAAAFLRVPGLPDDALLLIRTPDDKISLIGVRQRRPLRRFDQIGLTEQQAHELYIEFGKKCGESGFAVVGETNLSFVGEATPLTLAELAEHADSTCLLKPPSRSALYKKVAVAIVAVGVLAVMAPRAADYFFPPDPVATKTPTELYADSLKAHALDPVVRASDFSSWYDWIRSLTTMYGGWSLSKVSCKFSAPGSQGGSYQAWDGRAQCALTYDRDLKSYATNQTFIAAAPKEYASSATYLPTADQMIVNASPQAVKKVTLNTVLTSAGTAADRQMRFTSTLQSASQLVKKASLNDAEAFLIPPGVQPAGVAAVAYKASHWTIEGASHFVKLLSDFPAYATLSKAELTINKSTSASDDTPYQISIEGEAITRN</sequence>
<dbReference type="Proteomes" id="UP000611459">
    <property type="component" value="Unassembled WGS sequence"/>
</dbReference>
<evidence type="ECO:0000313" key="4">
    <source>
        <dbReference type="Proteomes" id="UP000611459"/>
    </source>
</evidence>
<gene>
    <name evidence="2" type="ORF">J4M89_37940</name>
    <name evidence="1" type="ORF">JIN94_37220</name>
    <name evidence="3" type="ORF">LXE91_43195</name>
</gene>
<evidence type="ECO:0000313" key="6">
    <source>
        <dbReference type="Proteomes" id="UP001220209"/>
    </source>
</evidence>
<keyword evidence="3" id="KW-0614">Plasmid</keyword>
<dbReference type="Proteomes" id="UP000664048">
    <property type="component" value="Unassembled WGS sequence"/>
</dbReference>
<evidence type="ECO:0000313" key="3">
    <source>
        <dbReference type="EMBL" id="WFN24176.1"/>
    </source>
</evidence>
<evidence type="ECO:0008006" key="7">
    <source>
        <dbReference type="Google" id="ProtNLM"/>
    </source>
</evidence>
<evidence type="ECO:0000313" key="5">
    <source>
        <dbReference type="Proteomes" id="UP000664048"/>
    </source>
</evidence>
<name>A0A1E3FN67_9BURK</name>
<dbReference type="RefSeq" id="WP_039341437.1">
    <property type="nucleotide sequence ID" value="NZ_CABVQA010000069.1"/>
</dbReference>
<geneLocation type="plasmid" evidence="3 6">
    <name>unnamed4</name>
</geneLocation>
<evidence type="ECO:0000313" key="1">
    <source>
        <dbReference type="EMBL" id="MBK1935537.1"/>
    </source>
</evidence>
<dbReference type="OrthoDB" id="8951826at2"/>
<dbReference type="EMBL" id="JAENIB010000033">
    <property type="protein sequence ID" value="MBK1935537.1"/>
    <property type="molecule type" value="Genomic_DNA"/>
</dbReference>
<evidence type="ECO:0000313" key="2">
    <source>
        <dbReference type="EMBL" id="MBO1835179.1"/>
    </source>
</evidence>
<keyword evidence="5" id="KW-1185">Reference proteome</keyword>
<dbReference type="Proteomes" id="UP001220209">
    <property type="component" value="Plasmid unnamed4"/>
</dbReference>
<reference evidence="3 6" key="3">
    <citation type="submission" date="2021-12" db="EMBL/GenBank/DDBJ databases">
        <title>Genomic and phenotypic characterization of three Burkholderia contaminans isolates recovered from different sources.</title>
        <authorList>
            <person name="Lopez De Volder A."/>
            <person name="Fan Y."/>
            <person name="Nunvar J."/>
            <person name="Herrera T."/>
            <person name="Timp W."/>
            <person name="Degrossi J."/>
        </authorList>
    </citation>
    <scope>NUCLEOTIDE SEQUENCE [LARGE SCALE GENOMIC DNA]</scope>
    <source>
        <strain evidence="3 6">LMG 23361</strain>
        <plasmid evidence="3 6">unnamed4</plasmid>
    </source>
</reference>
<protein>
    <recommendedName>
        <fullName evidence="7">Pilin accessory protein (PilO)</fullName>
    </recommendedName>
</protein>
<accession>A0A1E3FN67</accession>
<reference evidence="1" key="1">
    <citation type="submission" date="2021-01" db="EMBL/GenBank/DDBJ databases">
        <title>Outbreak of Burkholderia contaminns endophthalmitis traced to a clinical ventilation system.</title>
        <authorList>
            <person name="Lipuma J."/>
            <person name="Spilker T."/>
            <person name="Kratholm J."/>
        </authorList>
    </citation>
    <scope>NUCLEOTIDE SEQUENCE</scope>
    <source>
        <strain evidence="1">HI4954</strain>
    </source>
</reference>
<dbReference type="AlphaFoldDB" id="A0A1E3FN67"/>
<dbReference type="EMBL" id="CP090646">
    <property type="protein sequence ID" value="WFN24176.1"/>
    <property type="molecule type" value="Genomic_DNA"/>
</dbReference>
<organism evidence="1 4">
    <name type="scientific">Burkholderia contaminans</name>
    <dbReference type="NCBI Taxonomy" id="488447"/>
    <lineage>
        <taxon>Bacteria</taxon>
        <taxon>Pseudomonadati</taxon>
        <taxon>Pseudomonadota</taxon>
        <taxon>Betaproteobacteria</taxon>
        <taxon>Burkholderiales</taxon>
        <taxon>Burkholderiaceae</taxon>
        <taxon>Burkholderia</taxon>
        <taxon>Burkholderia cepacia complex</taxon>
    </lineage>
</organism>
<proteinExistence type="predicted"/>
<reference evidence="2 5" key="2">
    <citation type="submission" date="2021-03" db="EMBL/GenBank/DDBJ databases">
        <title>Clinical course, treatment and visual outcome of an outbreak of Burkholderia contaminans endophthalmitis following cataract surgery.</title>
        <authorList>
            <person name="Lind C."/>
            <person name="Olsen K."/>
            <person name="Angelsen N.K."/>
            <person name="Krefting E.A."/>
            <person name="Fossen K."/>
            <person name="Gravningen K."/>
            <person name="Depoorter E."/>
            <person name="Vandamme P."/>
            <person name="Bertelsen G."/>
        </authorList>
    </citation>
    <scope>NUCLEOTIDE SEQUENCE [LARGE SCALE GENOMIC DNA]</scope>
    <source>
        <strain evidence="2 5">51242556</strain>
    </source>
</reference>
<dbReference type="EMBL" id="JAGEMX010000027">
    <property type="protein sequence ID" value="MBO1835179.1"/>
    <property type="molecule type" value="Genomic_DNA"/>
</dbReference>